<accession>A0ABQ7GPP9</accession>
<dbReference type="Gene3D" id="3.40.50.1820">
    <property type="entry name" value="alpha/beta hydrolase"/>
    <property type="match status" value="1"/>
</dbReference>
<keyword evidence="4" id="KW-1185">Reference proteome</keyword>
<evidence type="ECO:0000313" key="3">
    <source>
        <dbReference type="EMBL" id="KAF5836584.1"/>
    </source>
</evidence>
<keyword evidence="1" id="KW-0472">Membrane</keyword>
<name>A0ABQ7GPP9_DUNSA</name>
<evidence type="ECO:0000259" key="2">
    <source>
        <dbReference type="Pfam" id="PF00561"/>
    </source>
</evidence>
<proteinExistence type="predicted"/>
<evidence type="ECO:0000313" key="4">
    <source>
        <dbReference type="Proteomes" id="UP000815325"/>
    </source>
</evidence>
<evidence type="ECO:0000256" key="1">
    <source>
        <dbReference type="SAM" id="Phobius"/>
    </source>
</evidence>
<comment type="caution">
    <text evidence="3">The sequence shown here is derived from an EMBL/GenBank/DDBJ whole genome shotgun (WGS) entry which is preliminary data.</text>
</comment>
<protein>
    <submittedName>
        <fullName evidence="3">Alpha/Beta hydrolase protein</fullName>
    </submittedName>
</protein>
<gene>
    <name evidence="3" type="ORF">DUNSADRAFT_5701</name>
</gene>
<reference evidence="3" key="1">
    <citation type="submission" date="2017-08" db="EMBL/GenBank/DDBJ databases">
        <authorList>
            <person name="Polle J.E."/>
            <person name="Barry K."/>
            <person name="Cushman J."/>
            <person name="Schmutz J."/>
            <person name="Tran D."/>
            <person name="Hathwaick L.T."/>
            <person name="Yim W.C."/>
            <person name="Jenkins J."/>
            <person name="Mckie-Krisberg Z.M."/>
            <person name="Prochnik S."/>
            <person name="Lindquist E."/>
            <person name="Dockter R.B."/>
            <person name="Adam C."/>
            <person name="Molina H."/>
            <person name="Bunkerborg J."/>
            <person name="Jin E."/>
            <person name="Buchheim M."/>
            <person name="Magnuson J."/>
        </authorList>
    </citation>
    <scope>NUCLEOTIDE SEQUENCE</scope>
    <source>
        <strain evidence="3">CCAP 19/18</strain>
    </source>
</reference>
<feature type="transmembrane region" description="Helical" evidence="1">
    <location>
        <begin position="116"/>
        <end position="138"/>
    </location>
</feature>
<feature type="domain" description="AB hydrolase-1" evidence="2">
    <location>
        <begin position="186"/>
        <end position="262"/>
    </location>
</feature>
<dbReference type="GO" id="GO:0016787">
    <property type="term" value="F:hydrolase activity"/>
    <property type="evidence" value="ECO:0007669"/>
    <property type="project" value="UniProtKB-KW"/>
</dbReference>
<dbReference type="InterPro" id="IPR000073">
    <property type="entry name" value="AB_hydrolase_1"/>
</dbReference>
<keyword evidence="1" id="KW-0812">Transmembrane</keyword>
<keyword evidence="1" id="KW-1133">Transmembrane helix</keyword>
<sequence length="288" mass="33445">MSVWVARANELWHAFLKFKVHPIYVSKNTPFLPLFYPSFASRCHKAKNLLQLRIERLQQSTRIIPWQKGRALKVFTSSFDGTCADLLRLKRVGSMQRDVAPFLVDVGQRPRWKATVFYYTLAALIAYWNFLKLLWSFLKGPFRFFSKQDRSHLDNVDPLPGVVHDYVDANGIRLHAVSLKRQPHKPLMLFLHGFPEYWYTWRHQLRAFAGDFDAVAIDMRGYGDSSKPQGVHNYDLDLLAEDISAVVRALGHRSCTLVAHDWVSGLTSSHQRLKLKLAYEWVKCVSWI</sequence>
<dbReference type="InterPro" id="IPR029058">
    <property type="entry name" value="AB_hydrolase_fold"/>
</dbReference>
<dbReference type="Proteomes" id="UP000815325">
    <property type="component" value="Unassembled WGS sequence"/>
</dbReference>
<dbReference type="Pfam" id="PF00561">
    <property type="entry name" value="Abhydrolase_1"/>
    <property type="match status" value="1"/>
</dbReference>
<organism evidence="3 4">
    <name type="scientific">Dunaliella salina</name>
    <name type="common">Green alga</name>
    <name type="synonym">Protococcus salinus</name>
    <dbReference type="NCBI Taxonomy" id="3046"/>
    <lineage>
        <taxon>Eukaryota</taxon>
        <taxon>Viridiplantae</taxon>
        <taxon>Chlorophyta</taxon>
        <taxon>core chlorophytes</taxon>
        <taxon>Chlorophyceae</taxon>
        <taxon>CS clade</taxon>
        <taxon>Chlamydomonadales</taxon>
        <taxon>Dunaliellaceae</taxon>
        <taxon>Dunaliella</taxon>
    </lineage>
</organism>
<dbReference type="EMBL" id="MU069653">
    <property type="protein sequence ID" value="KAF5836584.1"/>
    <property type="molecule type" value="Genomic_DNA"/>
</dbReference>
<keyword evidence="3" id="KW-0378">Hydrolase</keyword>
<dbReference type="PANTHER" id="PTHR43329">
    <property type="entry name" value="EPOXIDE HYDROLASE"/>
    <property type="match status" value="1"/>
</dbReference>
<dbReference type="SUPFAM" id="SSF53474">
    <property type="entry name" value="alpha/beta-Hydrolases"/>
    <property type="match status" value="1"/>
</dbReference>